<feature type="compositionally biased region" description="Low complexity" evidence="1">
    <location>
        <begin position="205"/>
        <end position="220"/>
    </location>
</feature>
<dbReference type="STRING" id="984487.A0A1E4SPB4"/>
<feature type="region of interest" description="Disordered" evidence="1">
    <location>
        <begin position="205"/>
        <end position="249"/>
    </location>
</feature>
<dbReference type="GeneID" id="30980307"/>
<protein>
    <recommendedName>
        <fullName evidence="2">RRM domain-containing protein</fullName>
    </recommendedName>
</protein>
<dbReference type="InterPro" id="IPR012677">
    <property type="entry name" value="Nucleotide-bd_a/b_plait_sf"/>
</dbReference>
<evidence type="ECO:0000313" key="3">
    <source>
        <dbReference type="EMBL" id="ODV81353.1"/>
    </source>
</evidence>
<reference evidence="4" key="1">
    <citation type="submission" date="2016-05" db="EMBL/GenBank/DDBJ databases">
        <title>Comparative genomics of biotechnologically important yeasts.</title>
        <authorList>
            <consortium name="DOE Joint Genome Institute"/>
            <person name="Riley R."/>
            <person name="Haridas S."/>
            <person name="Wolfe K.H."/>
            <person name="Lopes M.R."/>
            <person name="Hittinger C.T."/>
            <person name="Goker M."/>
            <person name="Salamov A."/>
            <person name="Wisecaver J."/>
            <person name="Long T.M."/>
            <person name="Aerts A.L."/>
            <person name="Barry K."/>
            <person name="Choi C."/>
            <person name="Clum A."/>
            <person name="Coughlan A.Y."/>
            <person name="Deshpande S."/>
            <person name="Douglass A.P."/>
            <person name="Hanson S.J."/>
            <person name="Klenk H.-P."/>
            <person name="Labutti K."/>
            <person name="Lapidus A."/>
            <person name="Lindquist E."/>
            <person name="Lipzen A."/>
            <person name="Meier-Kolthoff J.P."/>
            <person name="Ohm R.A."/>
            <person name="Otillar R.P."/>
            <person name="Pangilinan J."/>
            <person name="Peng Y."/>
            <person name="Rokas A."/>
            <person name="Rosa C.A."/>
            <person name="Scheuner C."/>
            <person name="Sibirny A.A."/>
            <person name="Slot J.C."/>
            <person name="Stielow J.B."/>
            <person name="Sun H."/>
            <person name="Kurtzman C.P."/>
            <person name="Blackwell M."/>
            <person name="Grigoriev I.V."/>
            <person name="Jeffries T.W."/>
        </authorList>
    </citation>
    <scope>NUCLEOTIDE SEQUENCE [LARGE SCALE GENOMIC DNA]</scope>
    <source>
        <strain evidence="4">NRRL Y-17324</strain>
    </source>
</reference>
<dbReference type="Gene3D" id="3.30.70.330">
    <property type="match status" value="2"/>
</dbReference>
<evidence type="ECO:0000256" key="1">
    <source>
        <dbReference type="SAM" id="MobiDB-lite"/>
    </source>
</evidence>
<feature type="region of interest" description="Disordered" evidence="1">
    <location>
        <begin position="55"/>
        <end position="79"/>
    </location>
</feature>
<dbReference type="GO" id="GO:0003723">
    <property type="term" value="F:RNA binding"/>
    <property type="evidence" value="ECO:0007669"/>
    <property type="project" value="InterPro"/>
</dbReference>
<dbReference type="RefSeq" id="XP_020066475.1">
    <property type="nucleotide sequence ID" value="XM_020206170.1"/>
</dbReference>
<dbReference type="InterPro" id="IPR000504">
    <property type="entry name" value="RRM_dom"/>
</dbReference>
<gene>
    <name evidence="3" type="ORF">CANTADRAFT_104483</name>
</gene>
<evidence type="ECO:0000313" key="4">
    <source>
        <dbReference type="Proteomes" id="UP000094285"/>
    </source>
</evidence>
<keyword evidence="4" id="KW-1185">Reference proteome</keyword>
<name>A0A1E4SPB4_9ASCO</name>
<dbReference type="EMBL" id="KV453909">
    <property type="protein sequence ID" value="ODV81353.1"/>
    <property type="molecule type" value="Genomic_DNA"/>
</dbReference>
<evidence type="ECO:0000259" key="2">
    <source>
        <dbReference type="Pfam" id="PF00076"/>
    </source>
</evidence>
<feature type="domain" description="RRM" evidence="2">
    <location>
        <begin position="3"/>
        <end position="42"/>
    </location>
</feature>
<dbReference type="AlphaFoldDB" id="A0A1E4SPB4"/>
<dbReference type="Proteomes" id="UP000094285">
    <property type="component" value="Unassembled WGS sequence"/>
</dbReference>
<sequence>MVRLSNTRRRHFGVAYAEFADQDTVDRVINAWNGKKLHGRVLSVKQHKPVVCARHLSSQDPLEQSRDNGLGATRSPLEGDLPTVSGVPKESCFTASDDTIFIPRAYRKVTENEIRDFFDGYNIRATHIVRPKTSSRRIGFRPWFVSIFVTLETNFSLSEVINSLKKKRLCGNAVYLKPAYQEKYDSITRIKQRVVKYVHDKVDPSSAQTTAIESSESTSTDVPIENADGAGEKDSPLQPEVQSVEEVQRTAEAAVEEVQAQEVVLREEVQALEEVFAMEETQSLEEVRTVETTQSLEEVIAVDEVQVLEELLAMEEVRPLEEVRALEEVFSVDKVQVLEELLAMEEPHPLEEVLIVKASKEVTPIEAHLDTEETSNASNTNE</sequence>
<dbReference type="Pfam" id="PF00076">
    <property type="entry name" value="RRM_1"/>
    <property type="match status" value="1"/>
</dbReference>
<dbReference type="SUPFAM" id="SSF54928">
    <property type="entry name" value="RNA-binding domain, RBD"/>
    <property type="match status" value="1"/>
</dbReference>
<accession>A0A1E4SPB4</accession>
<proteinExistence type="predicted"/>
<dbReference type="OrthoDB" id="439808at2759"/>
<organism evidence="3 4">
    <name type="scientific">Suhomyces tanzawaensis NRRL Y-17324</name>
    <dbReference type="NCBI Taxonomy" id="984487"/>
    <lineage>
        <taxon>Eukaryota</taxon>
        <taxon>Fungi</taxon>
        <taxon>Dikarya</taxon>
        <taxon>Ascomycota</taxon>
        <taxon>Saccharomycotina</taxon>
        <taxon>Pichiomycetes</taxon>
        <taxon>Debaryomycetaceae</taxon>
        <taxon>Suhomyces</taxon>
    </lineage>
</organism>
<dbReference type="InterPro" id="IPR035979">
    <property type="entry name" value="RBD_domain_sf"/>
</dbReference>